<keyword evidence="3" id="KW-1185">Reference proteome</keyword>
<evidence type="ECO:0000313" key="2">
    <source>
        <dbReference type="EMBL" id="KAF1955925.1"/>
    </source>
</evidence>
<evidence type="ECO:0000256" key="1">
    <source>
        <dbReference type="SAM" id="MobiDB-lite"/>
    </source>
</evidence>
<proteinExistence type="predicted"/>
<evidence type="ECO:0000313" key="3">
    <source>
        <dbReference type="Proteomes" id="UP000800035"/>
    </source>
</evidence>
<feature type="compositionally biased region" description="Polar residues" evidence="1">
    <location>
        <begin position="199"/>
        <end position="210"/>
    </location>
</feature>
<organism evidence="2 3">
    <name type="scientific">Byssothecium circinans</name>
    <dbReference type="NCBI Taxonomy" id="147558"/>
    <lineage>
        <taxon>Eukaryota</taxon>
        <taxon>Fungi</taxon>
        <taxon>Dikarya</taxon>
        <taxon>Ascomycota</taxon>
        <taxon>Pezizomycotina</taxon>
        <taxon>Dothideomycetes</taxon>
        <taxon>Pleosporomycetidae</taxon>
        <taxon>Pleosporales</taxon>
        <taxon>Massarineae</taxon>
        <taxon>Massarinaceae</taxon>
        <taxon>Byssothecium</taxon>
    </lineage>
</organism>
<accession>A0A6A5TTE8</accession>
<protein>
    <submittedName>
        <fullName evidence="2">Uncharacterized protein</fullName>
    </submittedName>
</protein>
<gene>
    <name evidence="2" type="ORF">CC80DRAFT_563761</name>
</gene>
<dbReference type="Proteomes" id="UP000800035">
    <property type="component" value="Unassembled WGS sequence"/>
</dbReference>
<feature type="compositionally biased region" description="Basic and acidic residues" evidence="1">
    <location>
        <begin position="454"/>
        <end position="477"/>
    </location>
</feature>
<sequence>MLRNSDHFPPTETTRAVTDPTCLSSEISTTWQAAEWARDITGEQSVSRDAPHVEAITDSNLAASPYYPSIYAALLPLDTTSTFGNHPPRKVIENYLALLGGPEIEVEEENEKKTMPEEAMTPAGKPAVPEATSSEGNVDTANQEGPSTEESSVPNSVELTEASKEPISDPLEDNPTSVPDGTSEAEVPSELEDDPLRDGTNSTDENSLQEIPSEGNSDERIETPEILPGGLPNATITKQGERFQYFKWPEWDEEVYDYNQSIFKKIVGGIAYVYRSLHEKRTPELTALCGPNTIKFLAEWSCDWNENPEKILQIINNSRTNLAAYHGGAIHMIGKLREQIGEELVEEQFDKCVNDLERSLHTKFVAQMAQQKEVAELEKFFMEQQKEGAEEEARRSENEEKEKGESTDTKDDQTAEYDGVKDEAVVKSGRRNRCRSLKAKAEKKEKQKARKAEKKATAKFNEKEGGTDGTNDSKAKT</sequence>
<dbReference type="EMBL" id="ML976993">
    <property type="protein sequence ID" value="KAF1955925.1"/>
    <property type="molecule type" value="Genomic_DNA"/>
</dbReference>
<dbReference type="OrthoDB" id="10659767at2759"/>
<feature type="compositionally biased region" description="Basic residues" evidence="1">
    <location>
        <begin position="428"/>
        <end position="438"/>
    </location>
</feature>
<feature type="region of interest" description="Disordered" evidence="1">
    <location>
        <begin position="384"/>
        <end position="477"/>
    </location>
</feature>
<dbReference type="AlphaFoldDB" id="A0A6A5TTE8"/>
<feature type="compositionally biased region" description="Polar residues" evidence="1">
    <location>
        <begin position="131"/>
        <end position="158"/>
    </location>
</feature>
<feature type="region of interest" description="Disordered" evidence="1">
    <location>
        <begin position="107"/>
        <end position="234"/>
    </location>
</feature>
<name>A0A6A5TTE8_9PLEO</name>
<reference evidence="2" key="1">
    <citation type="journal article" date="2020" name="Stud. Mycol.">
        <title>101 Dothideomycetes genomes: a test case for predicting lifestyles and emergence of pathogens.</title>
        <authorList>
            <person name="Haridas S."/>
            <person name="Albert R."/>
            <person name="Binder M."/>
            <person name="Bloem J."/>
            <person name="Labutti K."/>
            <person name="Salamov A."/>
            <person name="Andreopoulos B."/>
            <person name="Baker S."/>
            <person name="Barry K."/>
            <person name="Bills G."/>
            <person name="Bluhm B."/>
            <person name="Cannon C."/>
            <person name="Castanera R."/>
            <person name="Culley D."/>
            <person name="Daum C."/>
            <person name="Ezra D."/>
            <person name="Gonzalez J."/>
            <person name="Henrissat B."/>
            <person name="Kuo A."/>
            <person name="Liang C."/>
            <person name="Lipzen A."/>
            <person name="Lutzoni F."/>
            <person name="Magnuson J."/>
            <person name="Mondo S."/>
            <person name="Nolan M."/>
            <person name="Ohm R."/>
            <person name="Pangilinan J."/>
            <person name="Park H.-J."/>
            <person name="Ramirez L."/>
            <person name="Alfaro M."/>
            <person name="Sun H."/>
            <person name="Tritt A."/>
            <person name="Yoshinaga Y."/>
            <person name="Zwiers L.-H."/>
            <person name="Turgeon B."/>
            <person name="Goodwin S."/>
            <person name="Spatafora J."/>
            <person name="Crous P."/>
            <person name="Grigoriev I."/>
        </authorList>
    </citation>
    <scope>NUCLEOTIDE SEQUENCE</scope>
    <source>
        <strain evidence="2">CBS 675.92</strain>
    </source>
</reference>
<feature type="compositionally biased region" description="Basic and acidic residues" evidence="1">
    <location>
        <begin position="384"/>
        <end position="425"/>
    </location>
</feature>